<keyword evidence="9" id="KW-1185">Reference proteome</keyword>
<dbReference type="InterPro" id="IPR022882">
    <property type="entry name" value="tRNA_adenine-N6_MeTrfase"/>
</dbReference>
<protein>
    <recommendedName>
        <fullName evidence="6">tRNA1(Val) (adenine(37)-N6)-methyltransferase</fullName>
        <ecNumber evidence="6">2.1.1.223</ecNumber>
    </recommendedName>
    <alternativeName>
        <fullName evidence="6">tRNA m6A37 methyltransferase</fullName>
    </alternativeName>
</protein>
<dbReference type="KEGG" id="mbas:ALGA_2107"/>
<dbReference type="Proteomes" id="UP000218267">
    <property type="component" value="Chromosome"/>
</dbReference>
<dbReference type="GO" id="GO:0008033">
    <property type="term" value="P:tRNA processing"/>
    <property type="evidence" value="ECO:0007669"/>
    <property type="project" value="UniProtKB-UniRule"/>
</dbReference>
<organism evidence="8 9">
    <name type="scientific">Labilibaculum antarcticum</name>
    <dbReference type="NCBI Taxonomy" id="1717717"/>
    <lineage>
        <taxon>Bacteria</taxon>
        <taxon>Pseudomonadati</taxon>
        <taxon>Bacteroidota</taxon>
        <taxon>Bacteroidia</taxon>
        <taxon>Marinilabiliales</taxon>
        <taxon>Marinifilaceae</taxon>
        <taxon>Labilibaculum</taxon>
    </lineage>
</organism>
<dbReference type="CDD" id="cd02440">
    <property type="entry name" value="AdoMet_MTases"/>
    <property type="match status" value="1"/>
</dbReference>
<comment type="catalytic activity">
    <reaction evidence="6">
        <text>adenosine(37) in tRNA1(Val) + S-adenosyl-L-methionine = N(6)-methyladenosine(37) in tRNA1(Val) + S-adenosyl-L-homocysteine + H(+)</text>
        <dbReference type="Rhea" id="RHEA:43160"/>
        <dbReference type="Rhea" id="RHEA-COMP:10369"/>
        <dbReference type="Rhea" id="RHEA-COMP:10370"/>
        <dbReference type="ChEBI" id="CHEBI:15378"/>
        <dbReference type="ChEBI" id="CHEBI:57856"/>
        <dbReference type="ChEBI" id="CHEBI:59789"/>
        <dbReference type="ChEBI" id="CHEBI:74411"/>
        <dbReference type="ChEBI" id="CHEBI:74449"/>
        <dbReference type="EC" id="2.1.1.223"/>
    </reaction>
</comment>
<evidence type="ECO:0000259" key="7">
    <source>
        <dbReference type="Pfam" id="PF05175"/>
    </source>
</evidence>
<keyword evidence="2 6" id="KW-0489">Methyltransferase</keyword>
<proteinExistence type="inferred from homology"/>
<evidence type="ECO:0000256" key="1">
    <source>
        <dbReference type="ARBA" id="ARBA00022490"/>
    </source>
</evidence>
<dbReference type="PROSITE" id="PS00092">
    <property type="entry name" value="N6_MTASE"/>
    <property type="match status" value="1"/>
</dbReference>
<keyword evidence="4 6" id="KW-0949">S-adenosyl-L-methionine</keyword>
<dbReference type="InterPro" id="IPR002052">
    <property type="entry name" value="DNA_methylase_N6_adenine_CS"/>
</dbReference>
<gene>
    <name evidence="8" type="ORF">ALGA_2107</name>
</gene>
<comment type="subcellular location">
    <subcellularLocation>
        <location evidence="6">Cytoplasm</location>
    </subcellularLocation>
</comment>
<reference evidence="8 9" key="1">
    <citation type="journal article" date="2018" name="Mar. Genomics">
        <title>Complete genome sequence of Marinifilaceae bacterium strain SPP2, isolated from the Antarctic marine sediment.</title>
        <authorList>
            <person name="Watanabe M."/>
            <person name="Kojima H."/>
            <person name="Fukui M."/>
        </authorList>
    </citation>
    <scope>NUCLEOTIDE SEQUENCE [LARGE SCALE GENOMIC DNA]</scope>
    <source>
        <strain evidence="8 9">SPP2</strain>
    </source>
</reference>
<dbReference type="PANTHER" id="PTHR47739">
    <property type="entry name" value="TRNA1(VAL) (ADENINE(37)-N6)-METHYLTRANSFERASE"/>
    <property type="match status" value="1"/>
</dbReference>
<keyword evidence="5 6" id="KW-0819">tRNA processing</keyword>
<dbReference type="Gene3D" id="3.40.50.150">
    <property type="entry name" value="Vaccinia Virus protein VP39"/>
    <property type="match status" value="1"/>
</dbReference>
<dbReference type="EMBL" id="AP018042">
    <property type="protein sequence ID" value="BAX80450.1"/>
    <property type="molecule type" value="Genomic_DNA"/>
</dbReference>
<dbReference type="GO" id="GO:0005737">
    <property type="term" value="C:cytoplasm"/>
    <property type="evidence" value="ECO:0007669"/>
    <property type="project" value="UniProtKB-SubCell"/>
</dbReference>
<dbReference type="RefSeq" id="WP_096429302.1">
    <property type="nucleotide sequence ID" value="NZ_AP018042.1"/>
</dbReference>
<dbReference type="AlphaFoldDB" id="A0A1Y1CJH6"/>
<comment type="similarity">
    <text evidence="6">Belongs to the methyltransferase superfamily. tRNA (adenine-N(6)-)-methyltransferase family.</text>
</comment>
<dbReference type="PRINTS" id="PR00507">
    <property type="entry name" value="N12N6MTFRASE"/>
</dbReference>
<dbReference type="GO" id="GO:0003676">
    <property type="term" value="F:nucleic acid binding"/>
    <property type="evidence" value="ECO:0007669"/>
    <property type="project" value="InterPro"/>
</dbReference>
<comment type="function">
    <text evidence="6">Specifically methylates the adenine in position 37 of tRNA(1)(Val) (anticodon cmo5UAC).</text>
</comment>
<dbReference type="GO" id="GO:0032259">
    <property type="term" value="P:methylation"/>
    <property type="evidence" value="ECO:0007669"/>
    <property type="project" value="UniProtKB-KW"/>
</dbReference>
<reference evidence="9" key="2">
    <citation type="journal article" date="2020" name="Antonie Van Leeuwenhoek">
        <title>Labilibaculum antarcticum sp. nov., a novel facultative anaerobic, psychrotorelant bacterium isolated from marine sediment of Antarctica.</title>
        <authorList>
            <person name="Watanabe M."/>
            <person name="Kojima H."/>
            <person name="Fukui M."/>
        </authorList>
    </citation>
    <scope>NUCLEOTIDE SEQUENCE [LARGE SCALE GENOMIC DNA]</scope>
    <source>
        <strain evidence="9">SPP2</strain>
    </source>
</reference>
<evidence type="ECO:0000256" key="5">
    <source>
        <dbReference type="ARBA" id="ARBA00022694"/>
    </source>
</evidence>
<keyword evidence="1 6" id="KW-0963">Cytoplasm</keyword>
<dbReference type="InterPro" id="IPR007848">
    <property type="entry name" value="Small_mtfrase_dom"/>
</dbReference>
<dbReference type="GO" id="GO:0016430">
    <property type="term" value="F:tRNA (adenine-N6)-methyltransferase activity"/>
    <property type="evidence" value="ECO:0007669"/>
    <property type="project" value="UniProtKB-UniRule"/>
</dbReference>
<evidence type="ECO:0000313" key="8">
    <source>
        <dbReference type="EMBL" id="BAX80450.1"/>
    </source>
</evidence>
<feature type="domain" description="Methyltransferase small" evidence="7">
    <location>
        <begin position="37"/>
        <end position="162"/>
    </location>
</feature>
<evidence type="ECO:0000313" key="9">
    <source>
        <dbReference type="Proteomes" id="UP000218267"/>
    </source>
</evidence>
<evidence type="ECO:0000256" key="6">
    <source>
        <dbReference type="HAMAP-Rule" id="MF_01872"/>
    </source>
</evidence>
<evidence type="ECO:0000256" key="3">
    <source>
        <dbReference type="ARBA" id="ARBA00022679"/>
    </source>
</evidence>
<name>A0A1Y1CJH6_9BACT</name>
<dbReference type="InterPro" id="IPR029063">
    <property type="entry name" value="SAM-dependent_MTases_sf"/>
</dbReference>
<evidence type="ECO:0000256" key="2">
    <source>
        <dbReference type="ARBA" id="ARBA00022603"/>
    </source>
</evidence>
<accession>A0A1Y1CJH6</accession>
<dbReference type="OrthoDB" id="5383291at2"/>
<dbReference type="HAMAP" id="MF_01872">
    <property type="entry name" value="tRNA_methyltr_YfiC"/>
    <property type="match status" value="1"/>
</dbReference>
<keyword evidence="3 6" id="KW-0808">Transferase</keyword>
<evidence type="ECO:0000256" key="4">
    <source>
        <dbReference type="ARBA" id="ARBA00022691"/>
    </source>
</evidence>
<dbReference type="SUPFAM" id="SSF53335">
    <property type="entry name" value="S-adenosyl-L-methionine-dependent methyltransferases"/>
    <property type="match status" value="1"/>
</dbReference>
<dbReference type="InterPro" id="IPR050210">
    <property type="entry name" value="tRNA_Adenine-N(6)_MTase"/>
</dbReference>
<sequence>MANNYFEFKQFRIDQEGSAMKVGTDGVLLGAWADISKANRILDVGTGTGLIAMMIAQRSNSEVKIDAVEIESSSYQQAVNNFENCPWSLKINAFHLSFQDFCQSTTARYDAIVSNPPYFLNGLKAKGESRTQARHADHLPFEDLLEGAIKLLTESGILSVVLPVEEGEYFERLARLTGFYLKRKFSVLPNPGKPVKRYLLEFCLQKCEPQFAELIVENGQRHVYSPEYIDLTKDYYLKF</sequence>
<dbReference type="Pfam" id="PF05175">
    <property type="entry name" value="MTS"/>
    <property type="match status" value="1"/>
</dbReference>
<dbReference type="EC" id="2.1.1.223" evidence="6"/>
<dbReference type="PANTHER" id="PTHR47739:SF1">
    <property type="entry name" value="TRNA1(VAL) (ADENINE(37)-N6)-METHYLTRANSFERASE"/>
    <property type="match status" value="1"/>
</dbReference>